<evidence type="ECO:0000256" key="6">
    <source>
        <dbReference type="ARBA" id="ARBA00022982"/>
    </source>
</evidence>
<organism evidence="12 13">
    <name type="scientific">Taxus chinensis</name>
    <name type="common">Chinese yew</name>
    <name type="synonym">Taxus wallichiana var. chinensis</name>
    <dbReference type="NCBI Taxonomy" id="29808"/>
    <lineage>
        <taxon>Eukaryota</taxon>
        <taxon>Viridiplantae</taxon>
        <taxon>Streptophyta</taxon>
        <taxon>Embryophyta</taxon>
        <taxon>Tracheophyta</taxon>
        <taxon>Spermatophyta</taxon>
        <taxon>Pinopsida</taxon>
        <taxon>Pinidae</taxon>
        <taxon>Conifers II</taxon>
        <taxon>Cupressales</taxon>
        <taxon>Taxaceae</taxon>
        <taxon>Taxus</taxon>
    </lineage>
</organism>
<comment type="caution">
    <text evidence="12">The sequence shown here is derived from an EMBL/GenBank/DDBJ whole genome shotgun (WGS) entry which is preliminary data.</text>
</comment>
<keyword evidence="4" id="KW-0934">Plastid</keyword>
<evidence type="ECO:0000256" key="8">
    <source>
        <dbReference type="ARBA" id="ARBA00023157"/>
    </source>
</evidence>
<dbReference type="GO" id="GO:0009507">
    <property type="term" value="C:chloroplast"/>
    <property type="evidence" value="ECO:0007669"/>
    <property type="project" value="UniProtKB-SubCell"/>
</dbReference>
<evidence type="ECO:0000313" key="12">
    <source>
        <dbReference type="EMBL" id="KAH9303849.1"/>
    </source>
</evidence>
<evidence type="ECO:0000313" key="13">
    <source>
        <dbReference type="Proteomes" id="UP000824469"/>
    </source>
</evidence>
<keyword evidence="8" id="KW-1015">Disulfide bond</keyword>
<reference evidence="12 13" key="1">
    <citation type="journal article" date="2021" name="Nat. Plants">
        <title>The Taxus genome provides insights into paclitaxel biosynthesis.</title>
        <authorList>
            <person name="Xiong X."/>
            <person name="Gou J."/>
            <person name="Liao Q."/>
            <person name="Li Y."/>
            <person name="Zhou Q."/>
            <person name="Bi G."/>
            <person name="Li C."/>
            <person name="Du R."/>
            <person name="Wang X."/>
            <person name="Sun T."/>
            <person name="Guo L."/>
            <person name="Liang H."/>
            <person name="Lu P."/>
            <person name="Wu Y."/>
            <person name="Zhang Z."/>
            <person name="Ro D.K."/>
            <person name="Shang Y."/>
            <person name="Huang S."/>
            <person name="Yan J."/>
        </authorList>
    </citation>
    <scope>NUCLEOTIDE SEQUENCE [LARGE SCALE GENOMIC DNA]</scope>
    <source>
        <strain evidence="12">Ta-2019</strain>
    </source>
</reference>
<name>A0AA38FF31_TAXCH</name>
<dbReference type="PROSITE" id="PS00194">
    <property type="entry name" value="THIOREDOXIN_1"/>
    <property type="match status" value="1"/>
</dbReference>
<evidence type="ECO:0000256" key="9">
    <source>
        <dbReference type="ARBA" id="ARBA00023284"/>
    </source>
</evidence>
<evidence type="ECO:0000256" key="3">
    <source>
        <dbReference type="ARBA" id="ARBA00022528"/>
    </source>
</evidence>
<protein>
    <recommendedName>
        <fullName evidence="11">Thioredoxin domain-containing protein</fullName>
    </recommendedName>
</protein>
<comment type="similarity">
    <text evidence="10">Belongs to the thioredoxin family. Plant CITRX-type subfamily.</text>
</comment>
<dbReference type="GO" id="GO:0045454">
    <property type="term" value="P:cell redox homeostasis"/>
    <property type="evidence" value="ECO:0007669"/>
    <property type="project" value="InterPro"/>
</dbReference>
<keyword evidence="7" id="KW-0560">Oxidoreductase</keyword>
<dbReference type="PANTHER" id="PTHR47834:SF2">
    <property type="entry name" value="THIOREDOXIN-LIKE PROTEIN CITRX, CHLOROPLASTIC"/>
    <property type="match status" value="1"/>
</dbReference>
<dbReference type="AlphaFoldDB" id="A0AA38FF31"/>
<dbReference type="PANTHER" id="PTHR47834">
    <property type="entry name" value="THIOREDOXIN-LIKE PROTEIN CITRX, CHLOROPLASTIC"/>
    <property type="match status" value="1"/>
</dbReference>
<evidence type="ECO:0000256" key="2">
    <source>
        <dbReference type="ARBA" id="ARBA00022448"/>
    </source>
</evidence>
<dbReference type="SUPFAM" id="SSF52833">
    <property type="entry name" value="Thioredoxin-like"/>
    <property type="match status" value="1"/>
</dbReference>
<dbReference type="InterPro" id="IPR036249">
    <property type="entry name" value="Thioredoxin-like_sf"/>
</dbReference>
<dbReference type="Gene3D" id="3.40.30.10">
    <property type="entry name" value="Glutaredoxin"/>
    <property type="match status" value="1"/>
</dbReference>
<evidence type="ECO:0000256" key="5">
    <source>
        <dbReference type="ARBA" id="ARBA00022946"/>
    </source>
</evidence>
<dbReference type="InterPro" id="IPR013766">
    <property type="entry name" value="Thioredoxin_domain"/>
</dbReference>
<dbReference type="EMBL" id="JAHRHJ020000008">
    <property type="protein sequence ID" value="KAH9303849.1"/>
    <property type="molecule type" value="Genomic_DNA"/>
</dbReference>
<evidence type="ECO:0000256" key="1">
    <source>
        <dbReference type="ARBA" id="ARBA00004229"/>
    </source>
</evidence>
<keyword evidence="6" id="KW-0249">Electron transport</keyword>
<evidence type="ECO:0000256" key="4">
    <source>
        <dbReference type="ARBA" id="ARBA00022640"/>
    </source>
</evidence>
<dbReference type="Proteomes" id="UP000824469">
    <property type="component" value="Unassembled WGS sequence"/>
</dbReference>
<evidence type="ECO:0000259" key="11">
    <source>
        <dbReference type="Pfam" id="PF00085"/>
    </source>
</evidence>
<feature type="domain" description="Thioredoxin" evidence="11">
    <location>
        <begin position="85"/>
        <end position="123"/>
    </location>
</feature>
<evidence type="ECO:0000256" key="7">
    <source>
        <dbReference type="ARBA" id="ARBA00023002"/>
    </source>
</evidence>
<keyword evidence="9" id="KW-0676">Redox-active center</keyword>
<evidence type="ECO:0000256" key="10">
    <source>
        <dbReference type="ARBA" id="ARBA00024039"/>
    </source>
</evidence>
<keyword evidence="13" id="KW-1185">Reference proteome</keyword>
<keyword evidence="2" id="KW-0813">Transport</keyword>
<dbReference type="CDD" id="cd02947">
    <property type="entry name" value="TRX_family"/>
    <property type="match status" value="1"/>
</dbReference>
<keyword evidence="3" id="KW-0150">Chloroplast</keyword>
<gene>
    <name evidence="12" type="ORF">KI387_008253</name>
</gene>
<dbReference type="InterPro" id="IPR044182">
    <property type="entry name" value="CITRX"/>
</dbReference>
<accession>A0AA38FF31</accession>
<dbReference type="GO" id="GO:0015035">
    <property type="term" value="F:protein-disulfide reductase activity"/>
    <property type="evidence" value="ECO:0007669"/>
    <property type="project" value="InterPro"/>
</dbReference>
<dbReference type="Pfam" id="PF00085">
    <property type="entry name" value="Thioredoxin"/>
    <property type="match status" value="1"/>
</dbReference>
<dbReference type="InterPro" id="IPR017937">
    <property type="entry name" value="Thioredoxin_CS"/>
</dbReference>
<sequence>MASISASIHAHLDAPLAALQPAALAYKLQTRGRSRVALPVSISSFKAEELSLKLHTQQHKRKFEVSAISEPSSSSSARQSDYLVKKVSGKELNDLLKSERTTPLVVDFYATWCGPCALLAQQLELDILYLSPNDLFHLEKILPCPFHLYLVLDVFRSGLNFPACLEDVSVEILFILGDLLVLFSLEAGLNIFVASCRTGAIHHSFILSVKYGCRSLISSNSKGKYVGGDSPFNVLPNWSMIKHTGLENPDLDGDITVQLPVS</sequence>
<proteinExistence type="inferred from homology"/>
<comment type="subcellular location">
    <subcellularLocation>
        <location evidence="1">Plastid</location>
        <location evidence="1">Chloroplast</location>
    </subcellularLocation>
</comment>
<keyword evidence="5" id="KW-0809">Transit peptide</keyword>